<evidence type="ECO:0000256" key="1">
    <source>
        <dbReference type="ARBA" id="ARBA00022737"/>
    </source>
</evidence>
<evidence type="ECO:0000313" key="4">
    <source>
        <dbReference type="Proteomes" id="UP000447434"/>
    </source>
</evidence>
<reference evidence="4" key="1">
    <citation type="journal article" date="2020" name="Nat. Commun.">
        <title>Genome sequence of the cluster root forming white lupin.</title>
        <authorList>
            <person name="Hufnagel B."/>
            <person name="Marques A."/>
            <person name="Soriano A."/>
            <person name="Marques L."/>
            <person name="Divol F."/>
            <person name="Doumas P."/>
            <person name="Sallet E."/>
            <person name="Mancinotti D."/>
            <person name="Carrere S."/>
            <person name="Marande W."/>
            <person name="Arribat S."/>
            <person name="Keller J."/>
            <person name="Huneau C."/>
            <person name="Blein T."/>
            <person name="Aime D."/>
            <person name="Laguerre M."/>
            <person name="Taylor J."/>
            <person name="Schubert V."/>
            <person name="Nelson M."/>
            <person name="Geu-Flores F."/>
            <person name="Crespi M."/>
            <person name="Gallardo-Guerrero K."/>
            <person name="Delaux P.-M."/>
            <person name="Salse J."/>
            <person name="Berges H."/>
            <person name="Guyot R."/>
            <person name="Gouzy J."/>
            <person name="Peret B."/>
        </authorList>
    </citation>
    <scope>NUCLEOTIDE SEQUENCE [LARGE SCALE GENOMIC DNA]</scope>
    <source>
        <strain evidence="4">cv. Amiga</strain>
    </source>
</reference>
<dbReference type="NCBIfam" id="TIGR00756">
    <property type="entry name" value="PPR"/>
    <property type="match status" value="4"/>
</dbReference>
<dbReference type="EMBL" id="WOCE01000006">
    <property type="protein sequence ID" value="KAE9612221.1"/>
    <property type="molecule type" value="Genomic_DNA"/>
</dbReference>
<dbReference type="InterPro" id="IPR046960">
    <property type="entry name" value="PPR_At4g14850-like_plant"/>
</dbReference>
<name>A0A6A4QEG8_LUPAL</name>
<sequence>MNKYLKCESVFCERVMVKPHELIPFYASLLDSCTSSTKHLQFLKQIHTQTITLGISTNDFIRTKLIYSYASFSHLHQANTLFSFTNRKPTFLFNSLIRAYASLNLFSHSLSIFKSMLLYRKSFDRYTLPVVLKSCAGLSALWIGKQVHGAVIVNGYALDLANLNALITMYAKCGDLACARKVFDEMCERNEVTWSTMMAGYGMNGMFEEVFGLFDKMVEEGGRPDGVTFTTMLNACSHGGFVDKGRMCFEMMEVRFGVKPGLIHYTCMVDMLGRVGLVEEAEKLISRMEVEPDDALWRALLGACKTHGKFEVAERVSERVCRKEIISFTS</sequence>
<proteinExistence type="predicted"/>
<dbReference type="GO" id="GO:0003723">
    <property type="term" value="F:RNA binding"/>
    <property type="evidence" value="ECO:0007669"/>
    <property type="project" value="InterPro"/>
</dbReference>
<evidence type="ECO:0000313" key="3">
    <source>
        <dbReference type="EMBL" id="KAE9612221.1"/>
    </source>
</evidence>
<protein>
    <submittedName>
        <fullName evidence="3">Putative pentatricopeptide</fullName>
    </submittedName>
</protein>
<dbReference type="Pfam" id="PF12854">
    <property type="entry name" value="PPR_1"/>
    <property type="match status" value="1"/>
</dbReference>
<dbReference type="Proteomes" id="UP000447434">
    <property type="component" value="Chromosome 6"/>
</dbReference>
<keyword evidence="4" id="KW-1185">Reference proteome</keyword>
<dbReference type="Pfam" id="PF01535">
    <property type="entry name" value="PPR"/>
    <property type="match status" value="1"/>
</dbReference>
<dbReference type="PANTHER" id="PTHR47926:SF347">
    <property type="entry name" value="PENTATRICOPEPTIDE REPEAT-CONTAINING PROTEIN"/>
    <property type="match status" value="1"/>
</dbReference>
<dbReference type="FunFam" id="1.25.40.10:FF:000090">
    <property type="entry name" value="Pentatricopeptide repeat-containing protein, chloroplastic"/>
    <property type="match status" value="1"/>
</dbReference>
<dbReference type="PANTHER" id="PTHR47926">
    <property type="entry name" value="PENTATRICOPEPTIDE REPEAT-CONTAINING PROTEIN"/>
    <property type="match status" value="1"/>
</dbReference>
<dbReference type="GO" id="GO:0009451">
    <property type="term" value="P:RNA modification"/>
    <property type="evidence" value="ECO:0007669"/>
    <property type="project" value="InterPro"/>
</dbReference>
<dbReference type="PROSITE" id="PS51375">
    <property type="entry name" value="PPR"/>
    <property type="match status" value="2"/>
</dbReference>
<evidence type="ECO:0000256" key="2">
    <source>
        <dbReference type="PROSITE-ProRule" id="PRU00708"/>
    </source>
</evidence>
<dbReference type="OrthoDB" id="1731741at2759"/>
<organism evidence="3 4">
    <name type="scientific">Lupinus albus</name>
    <name type="common">White lupine</name>
    <name type="synonym">Lupinus termis</name>
    <dbReference type="NCBI Taxonomy" id="3870"/>
    <lineage>
        <taxon>Eukaryota</taxon>
        <taxon>Viridiplantae</taxon>
        <taxon>Streptophyta</taxon>
        <taxon>Embryophyta</taxon>
        <taxon>Tracheophyta</taxon>
        <taxon>Spermatophyta</taxon>
        <taxon>Magnoliopsida</taxon>
        <taxon>eudicotyledons</taxon>
        <taxon>Gunneridae</taxon>
        <taxon>Pentapetalae</taxon>
        <taxon>rosids</taxon>
        <taxon>fabids</taxon>
        <taxon>Fabales</taxon>
        <taxon>Fabaceae</taxon>
        <taxon>Papilionoideae</taxon>
        <taxon>50 kb inversion clade</taxon>
        <taxon>genistoids sensu lato</taxon>
        <taxon>core genistoids</taxon>
        <taxon>Genisteae</taxon>
        <taxon>Lupinus</taxon>
    </lineage>
</organism>
<dbReference type="Gene3D" id="1.25.40.10">
    <property type="entry name" value="Tetratricopeptide repeat domain"/>
    <property type="match status" value="3"/>
</dbReference>
<accession>A0A6A4QEG8</accession>
<feature type="repeat" description="PPR" evidence="2">
    <location>
        <begin position="159"/>
        <end position="189"/>
    </location>
</feature>
<feature type="repeat" description="PPR" evidence="2">
    <location>
        <begin position="190"/>
        <end position="224"/>
    </location>
</feature>
<comment type="caution">
    <text evidence="3">The sequence shown here is derived from an EMBL/GenBank/DDBJ whole genome shotgun (WGS) entry which is preliminary data.</text>
</comment>
<keyword evidence="1" id="KW-0677">Repeat</keyword>
<gene>
    <name evidence="3" type="ORF">Lalb_Chr06g0170641</name>
</gene>
<dbReference type="Pfam" id="PF13041">
    <property type="entry name" value="PPR_2"/>
    <property type="match status" value="1"/>
</dbReference>
<dbReference type="InterPro" id="IPR002885">
    <property type="entry name" value="PPR_rpt"/>
</dbReference>
<dbReference type="AlphaFoldDB" id="A0A6A4QEG8"/>
<dbReference type="InterPro" id="IPR011990">
    <property type="entry name" value="TPR-like_helical_dom_sf"/>
</dbReference>